<keyword evidence="2 6" id="KW-0812">Transmembrane</keyword>
<evidence type="ECO:0000256" key="3">
    <source>
        <dbReference type="ARBA" id="ARBA00022989"/>
    </source>
</evidence>
<evidence type="ECO:0000256" key="1">
    <source>
        <dbReference type="ARBA" id="ARBA00004141"/>
    </source>
</evidence>
<evidence type="ECO:0000256" key="2">
    <source>
        <dbReference type="ARBA" id="ARBA00022692"/>
    </source>
</evidence>
<comment type="caution">
    <text evidence="7">The sequence shown here is derived from an EMBL/GenBank/DDBJ whole genome shotgun (WGS) entry which is preliminary data.</text>
</comment>
<feature type="transmembrane region" description="Helical" evidence="6">
    <location>
        <begin position="277"/>
        <end position="297"/>
    </location>
</feature>
<evidence type="ECO:0000256" key="6">
    <source>
        <dbReference type="SAM" id="Phobius"/>
    </source>
</evidence>
<dbReference type="EMBL" id="JAZHXI010000001">
    <property type="protein sequence ID" value="KAL2075115.1"/>
    <property type="molecule type" value="Genomic_DNA"/>
</dbReference>
<feature type="transmembrane region" description="Helical" evidence="6">
    <location>
        <begin position="368"/>
        <end position="392"/>
    </location>
</feature>
<feature type="transmembrane region" description="Helical" evidence="6">
    <location>
        <begin position="58"/>
        <end position="79"/>
    </location>
</feature>
<feature type="transmembrane region" description="Helical" evidence="6">
    <location>
        <begin position="337"/>
        <end position="356"/>
    </location>
</feature>
<feature type="transmembrane region" description="Helical" evidence="6">
    <location>
        <begin position="303"/>
        <end position="325"/>
    </location>
</feature>
<dbReference type="Proteomes" id="UP001595075">
    <property type="component" value="Unassembled WGS sequence"/>
</dbReference>
<feature type="transmembrane region" description="Helical" evidence="6">
    <location>
        <begin position="413"/>
        <end position="433"/>
    </location>
</feature>
<accession>A0ABR4CYV7</accession>
<feature type="compositionally biased region" description="Basic and acidic residues" evidence="5">
    <location>
        <begin position="194"/>
        <end position="204"/>
    </location>
</feature>
<dbReference type="PANTHER" id="PTHR11040">
    <property type="entry name" value="ZINC/IRON TRANSPORTER"/>
    <property type="match status" value="1"/>
</dbReference>
<feature type="transmembrane region" description="Helical" evidence="6">
    <location>
        <begin position="26"/>
        <end position="46"/>
    </location>
</feature>
<proteinExistence type="predicted"/>
<evidence type="ECO:0000313" key="7">
    <source>
        <dbReference type="EMBL" id="KAL2075115.1"/>
    </source>
</evidence>
<protein>
    <submittedName>
        <fullName evidence="7">Uncharacterized protein</fullName>
    </submittedName>
</protein>
<feature type="region of interest" description="Disordered" evidence="5">
    <location>
        <begin position="149"/>
        <end position="210"/>
    </location>
</feature>
<gene>
    <name evidence="7" type="ORF">VTL71DRAFT_57</name>
</gene>
<dbReference type="InterPro" id="IPR003689">
    <property type="entry name" value="ZIP"/>
</dbReference>
<organism evidence="7 8">
    <name type="scientific">Oculimacula yallundae</name>
    <dbReference type="NCBI Taxonomy" id="86028"/>
    <lineage>
        <taxon>Eukaryota</taxon>
        <taxon>Fungi</taxon>
        <taxon>Dikarya</taxon>
        <taxon>Ascomycota</taxon>
        <taxon>Pezizomycotina</taxon>
        <taxon>Leotiomycetes</taxon>
        <taxon>Helotiales</taxon>
        <taxon>Ploettnerulaceae</taxon>
        <taxon>Oculimacula</taxon>
    </lineage>
</organism>
<name>A0ABR4CYV7_9HELO</name>
<feature type="transmembrane region" description="Helical" evidence="6">
    <location>
        <begin position="99"/>
        <end position="121"/>
    </location>
</feature>
<dbReference type="PANTHER" id="PTHR11040:SF24">
    <property type="entry name" value="FE(2+) TRANSPORTER 3"/>
    <property type="match status" value="1"/>
</dbReference>
<sequence length="446" mass="48519">MDAAPVKPQCGGGGANKDDYDLPLHVAALFLVLAFSIMGAGFPVVAKRVTWMKIPPKVFFFTKHFGTGVLIATAFVHLVPTAFASLTNPCLPDLFIVQYPAMPGVIMMAALFALFVIEMYLKAKTGGHSHGGPTGQGLDSHAPAQGVGLAAQGAPRGASAPVQYRNEPEWSDDEYPDEKELSYVRDSYVPEGSDPPRRPLRRSDTNYGSESEMPPWFQVFFAQYVRQREEMKNMISAYGPRMAIVPQLPPNVDPETAMMAAEPVIDEATYRKMSMNITLLEGGILFHSVFVGMTISITTDGFIILLVAILFHQFFEGLGLGSRIAAVPYPKGNIRPWVLVCAFGLTCPIGQAIGLVTRDSYDPDSAFALILVGVFNAISSGLLIFASCVDLLAEDFLSDEAQHLMTKKMKITAFIYVLMGAAAHSLRAFGLVYKMVFGIQWAFGVP</sequence>
<keyword evidence="8" id="KW-1185">Reference proteome</keyword>
<dbReference type="Pfam" id="PF02535">
    <property type="entry name" value="Zip"/>
    <property type="match status" value="1"/>
</dbReference>
<evidence type="ECO:0000256" key="4">
    <source>
        <dbReference type="ARBA" id="ARBA00023136"/>
    </source>
</evidence>
<comment type="subcellular location">
    <subcellularLocation>
        <location evidence="1">Membrane</location>
        <topology evidence="1">Multi-pass membrane protein</topology>
    </subcellularLocation>
</comment>
<reference evidence="7 8" key="1">
    <citation type="journal article" date="2024" name="Commun. Biol.">
        <title>Comparative genomic analysis of thermophilic fungi reveals convergent evolutionary adaptations and gene losses.</title>
        <authorList>
            <person name="Steindorff A.S."/>
            <person name="Aguilar-Pontes M.V."/>
            <person name="Robinson A.J."/>
            <person name="Andreopoulos B."/>
            <person name="LaButti K."/>
            <person name="Kuo A."/>
            <person name="Mondo S."/>
            <person name="Riley R."/>
            <person name="Otillar R."/>
            <person name="Haridas S."/>
            <person name="Lipzen A."/>
            <person name="Grimwood J."/>
            <person name="Schmutz J."/>
            <person name="Clum A."/>
            <person name="Reid I.D."/>
            <person name="Moisan M.C."/>
            <person name="Butler G."/>
            <person name="Nguyen T.T.M."/>
            <person name="Dewar K."/>
            <person name="Conant G."/>
            <person name="Drula E."/>
            <person name="Henrissat B."/>
            <person name="Hansel C."/>
            <person name="Singer S."/>
            <person name="Hutchinson M.I."/>
            <person name="de Vries R.P."/>
            <person name="Natvig D.O."/>
            <person name="Powell A.J."/>
            <person name="Tsang A."/>
            <person name="Grigoriev I.V."/>
        </authorList>
    </citation>
    <scope>NUCLEOTIDE SEQUENCE [LARGE SCALE GENOMIC DNA]</scope>
    <source>
        <strain evidence="7 8">CBS 494.80</strain>
    </source>
</reference>
<keyword evidence="4 6" id="KW-0472">Membrane</keyword>
<evidence type="ECO:0000313" key="8">
    <source>
        <dbReference type="Proteomes" id="UP001595075"/>
    </source>
</evidence>
<keyword evidence="3 6" id="KW-1133">Transmembrane helix</keyword>
<evidence type="ECO:0000256" key="5">
    <source>
        <dbReference type="SAM" id="MobiDB-lite"/>
    </source>
</evidence>